<evidence type="ECO:0000259" key="3">
    <source>
        <dbReference type="Pfam" id="PF11350"/>
    </source>
</evidence>
<keyword evidence="5" id="KW-1185">Reference proteome</keyword>
<dbReference type="Pfam" id="PF11350">
    <property type="entry name" value="DUF3152"/>
    <property type="match status" value="1"/>
</dbReference>
<feature type="transmembrane region" description="Helical" evidence="2">
    <location>
        <begin position="61"/>
        <end position="79"/>
    </location>
</feature>
<dbReference type="AlphaFoldDB" id="A0A366KEZ8"/>
<dbReference type="SUPFAM" id="SSF55486">
    <property type="entry name" value="Metalloproteases ('zincins'), catalytic domain"/>
    <property type="match status" value="1"/>
</dbReference>
<feature type="region of interest" description="Disordered" evidence="1">
    <location>
        <begin position="91"/>
        <end position="142"/>
    </location>
</feature>
<feature type="domain" description="DUF3152" evidence="3">
    <location>
        <begin position="153"/>
        <end position="304"/>
    </location>
</feature>
<protein>
    <recommendedName>
        <fullName evidence="3">DUF3152 domain-containing protein</fullName>
    </recommendedName>
</protein>
<keyword evidence="2" id="KW-0472">Membrane</keyword>
<evidence type="ECO:0000313" key="5">
    <source>
        <dbReference type="Proteomes" id="UP000252345"/>
    </source>
</evidence>
<dbReference type="EMBL" id="PDCH01000002">
    <property type="protein sequence ID" value="RBP99778.1"/>
    <property type="molecule type" value="Genomic_DNA"/>
</dbReference>
<accession>A0A366KEZ8</accession>
<dbReference type="Proteomes" id="UP000252345">
    <property type="component" value="Unassembled WGS sequence"/>
</dbReference>
<evidence type="ECO:0000256" key="2">
    <source>
        <dbReference type="SAM" id="Phobius"/>
    </source>
</evidence>
<sequence>MGKRPGWLSPNDQPSRHRTKTHGKPAVLVFCRMLLAALMPGSAESVSPRQADRIFRVRRFVVAFLAVIVVVCLLTAMAVSGHRRSASAGAVASASGADHPGSVEHERGPAGGRARRPAAGDLTKAPVPRSEQAQPATLTERERSEILAQAQATAAASGRPRHDFTYCVAGRGNVGNTTVFEQTVFRTLNDPRGWPRAGASFTRWSGGACDMVLVLAEPQYMRTFSPACSPEYSCRVGNQVIVNKVRWDGGTDYWLGAGGDMGRYRVMVINHEVGHRLGHMDNEQTCAGAGQSAPLMQEQSMGLKGCKPNEWPMDSELWIR</sequence>
<feature type="region of interest" description="Disordered" evidence="1">
    <location>
        <begin position="1"/>
        <end position="22"/>
    </location>
</feature>
<reference evidence="4 5" key="1">
    <citation type="submission" date="2017-10" db="EMBL/GenBank/DDBJ databases">
        <title>Bifidobacterium xylocopum sp. nov. and Bifidobacterium aemilianum sp. nov., from the carpenter bee (Xylocopa violacea) digestive tract.</title>
        <authorList>
            <person name="Alberoni D."/>
            <person name="Baffoni L."/>
            <person name="Di Gioia D."/>
            <person name="Gaggia F."/>
            <person name="Biavati B."/>
        </authorList>
    </citation>
    <scope>NUCLEOTIDE SEQUENCE [LARGE SCALE GENOMIC DNA]</scope>
    <source>
        <strain evidence="4 5">XV2</strain>
    </source>
</reference>
<keyword evidence="2" id="KW-1133">Transmembrane helix</keyword>
<organism evidence="4 5">
    <name type="scientific">Bifidobacterium xylocopae</name>
    <dbReference type="NCBI Taxonomy" id="2493119"/>
    <lineage>
        <taxon>Bacteria</taxon>
        <taxon>Bacillati</taxon>
        <taxon>Actinomycetota</taxon>
        <taxon>Actinomycetes</taxon>
        <taxon>Bifidobacteriales</taxon>
        <taxon>Bifidobacteriaceae</taxon>
        <taxon>Bifidobacterium</taxon>
    </lineage>
</organism>
<comment type="caution">
    <text evidence="4">The sequence shown here is derived from an EMBL/GenBank/DDBJ whole genome shotgun (WGS) entry which is preliminary data.</text>
</comment>
<dbReference type="InterPro" id="IPR022603">
    <property type="entry name" value="DUF3152"/>
</dbReference>
<proteinExistence type="predicted"/>
<keyword evidence="2" id="KW-0812">Transmembrane</keyword>
<evidence type="ECO:0000313" key="4">
    <source>
        <dbReference type="EMBL" id="RBP99778.1"/>
    </source>
</evidence>
<evidence type="ECO:0000256" key="1">
    <source>
        <dbReference type="SAM" id="MobiDB-lite"/>
    </source>
</evidence>
<gene>
    <name evidence="4" type="ORF">CRD59_01700</name>
</gene>
<name>A0A366KEZ8_9BIFI</name>
<dbReference type="OrthoDB" id="9779865at2"/>